<dbReference type="GO" id="GO:0008270">
    <property type="term" value="F:zinc ion binding"/>
    <property type="evidence" value="ECO:0007669"/>
    <property type="project" value="UniProtKB-KW"/>
</dbReference>
<dbReference type="InterPro" id="IPR044066">
    <property type="entry name" value="TRIAD_supradom"/>
</dbReference>
<dbReference type="GO" id="GO:0016567">
    <property type="term" value="P:protein ubiquitination"/>
    <property type="evidence" value="ECO:0007669"/>
    <property type="project" value="InterPro"/>
</dbReference>
<dbReference type="PANTHER" id="PTHR11685">
    <property type="entry name" value="RBR FAMILY RING FINGER AND IBR DOMAIN-CONTAINING"/>
    <property type="match status" value="1"/>
</dbReference>
<organism evidence="13">
    <name type="scientific">Caenorhabditis brenneri</name>
    <name type="common">Nematode worm</name>
    <dbReference type="NCBI Taxonomy" id="135651"/>
    <lineage>
        <taxon>Eukaryota</taxon>
        <taxon>Metazoa</taxon>
        <taxon>Ecdysozoa</taxon>
        <taxon>Nematoda</taxon>
        <taxon>Chromadorea</taxon>
        <taxon>Rhabditida</taxon>
        <taxon>Rhabditina</taxon>
        <taxon>Rhabditomorpha</taxon>
        <taxon>Rhabditoidea</taxon>
        <taxon>Rhabditidae</taxon>
        <taxon>Peloderinae</taxon>
        <taxon>Caenorhabditis</taxon>
    </lineage>
</organism>
<dbReference type="InterPro" id="IPR054694">
    <property type="entry name" value="Parkin-like_IBR"/>
</dbReference>
<keyword evidence="8" id="KW-0863">Zinc-finger</keyword>
<evidence type="ECO:0000256" key="7">
    <source>
        <dbReference type="ARBA" id="ARBA00022737"/>
    </source>
</evidence>
<keyword evidence="10" id="KW-0862">Zinc</keyword>
<comment type="pathway">
    <text evidence="2">Protein modification; protein ubiquitination.</text>
</comment>
<reference evidence="13" key="1">
    <citation type="submission" date="2011-07" db="EMBL/GenBank/DDBJ databases">
        <authorList>
            <consortium name="Caenorhabditis brenneri Sequencing and Analysis Consortium"/>
            <person name="Wilson R.K."/>
        </authorList>
    </citation>
    <scope>NUCLEOTIDE SEQUENCE [LARGE SCALE GENOMIC DNA]</scope>
    <source>
        <strain evidence="13">PB2801</strain>
    </source>
</reference>
<dbReference type="SMART" id="SM00647">
    <property type="entry name" value="IBR"/>
    <property type="match status" value="2"/>
</dbReference>
<name>G0MD13_CAEBE</name>
<dbReference type="AlphaFoldDB" id="G0MD13"/>
<dbReference type="Pfam" id="PF01485">
    <property type="entry name" value="IBR"/>
    <property type="match status" value="1"/>
</dbReference>
<dbReference type="InterPro" id="IPR045840">
    <property type="entry name" value="Ariadne"/>
</dbReference>
<dbReference type="Pfam" id="PF19422">
    <property type="entry name" value="Ariadne"/>
    <property type="match status" value="1"/>
</dbReference>
<accession>G0MD13</accession>
<dbReference type="HOGENOM" id="CLU_009823_4_2_1"/>
<dbReference type="Proteomes" id="UP000008068">
    <property type="component" value="Unassembled WGS sequence"/>
</dbReference>
<dbReference type="Pfam" id="PF21235">
    <property type="entry name" value="UBA_ARI1"/>
    <property type="match status" value="1"/>
</dbReference>
<dbReference type="Pfam" id="PF22605">
    <property type="entry name" value="IBR_2"/>
    <property type="match status" value="1"/>
</dbReference>
<dbReference type="InParanoid" id="G0MD13"/>
<dbReference type="InterPro" id="IPR031127">
    <property type="entry name" value="E3_UB_ligase_RBR"/>
</dbReference>
<dbReference type="GO" id="GO:0061630">
    <property type="term" value="F:ubiquitin protein ligase activity"/>
    <property type="evidence" value="ECO:0007669"/>
    <property type="project" value="UniProtKB-EC"/>
</dbReference>
<evidence type="ECO:0000313" key="12">
    <source>
        <dbReference type="EMBL" id="EGT49648.1"/>
    </source>
</evidence>
<dbReference type="EC" id="2.3.2.31" evidence="4"/>
<feature type="domain" description="RING-type" evidence="11">
    <location>
        <begin position="107"/>
        <end position="326"/>
    </location>
</feature>
<evidence type="ECO:0000256" key="8">
    <source>
        <dbReference type="ARBA" id="ARBA00022771"/>
    </source>
</evidence>
<keyword evidence="7" id="KW-0677">Repeat</keyword>
<dbReference type="PROSITE" id="PS51873">
    <property type="entry name" value="TRIAD"/>
    <property type="match status" value="1"/>
</dbReference>
<dbReference type="eggNOG" id="KOG1815">
    <property type="taxonomic scope" value="Eukaryota"/>
</dbReference>
<sequence>MDFSDGEPEDFDVDDVIDIDEVEEEVQETSYEVLDATDIETQLNEAISDLQDVLQVTRGVSRILLQKFKWNKDELLEKFYEKPDTEAFLVEAQVLPKEPAPTLPMTPEDECEICCDSAPLSGLACGHKACDMCWGTYLADKIKEGQSEIQCMASDCKLLMEDVKIQSYINDPSLISKYHQLIIRSYVETNKLLSWCPGMNCGKVVKVHYSESRLVVCSCGTQFCFMCGSKAHDPVSCRLLKLWKKKTEELHGKKHATEGYGADDDSFKWLMTNTKDCPKCMVPIEKNGGCNYMLCKNSKCRFQFCWVCMQPWQVHSQAWYECNKYDPAAAVSREKKRAEHHRLIFYYTRYMAHEQSLAFEAKLRRMVRLKVLRMEQLLIPWIDAQYLFKAVDTLVKCRNTMMFSYVFAYFLKRDNNSLIFEANQRDLEKATEELSGFLERDLEKQDYTKLKQMVNDKSSYVDKRRDVLLKHLRDGEEMGVWEFNE</sequence>
<dbReference type="InterPro" id="IPR013083">
    <property type="entry name" value="Znf_RING/FYVE/PHD"/>
</dbReference>
<keyword evidence="5" id="KW-0808">Transferase</keyword>
<dbReference type="CDD" id="cd20343">
    <property type="entry name" value="BRcat_RBR_HHARI-like"/>
    <property type="match status" value="1"/>
</dbReference>
<dbReference type="InterPro" id="IPR048962">
    <property type="entry name" value="ARIH1-like_UBL"/>
</dbReference>
<evidence type="ECO:0000313" key="13">
    <source>
        <dbReference type="Proteomes" id="UP000008068"/>
    </source>
</evidence>
<evidence type="ECO:0000256" key="9">
    <source>
        <dbReference type="ARBA" id="ARBA00022786"/>
    </source>
</evidence>
<dbReference type="InterPro" id="IPR002867">
    <property type="entry name" value="IBR_dom"/>
</dbReference>
<comment type="catalytic activity">
    <reaction evidence="1">
        <text>[E2 ubiquitin-conjugating enzyme]-S-ubiquitinyl-L-cysteine + [acceptor protein]-L-lysine = [E2 ubiquitin-conjugating enzyme]-L-cysteine + [acceptor protein]-N(6)-ubiquitinyl-L-lysine.</text>
        <dbReference type="EC" id="2.3.2.31"/>
    </reaction>
</comment>
<evidence type="ECO:0000256" key="5">
    <source>
        <dbReference type="ARBA" id="ARBA00022679"/>
    </source>
</evidence>
<comment type="similarity">
    <text evidence="3">Belongs to the RBR family. Ariadne subfamily.</text>
</comment>
<evidence type="ECO:0000256" key="10">
    <source>
        <dbReference type="ARBA" id="ARBA00022833"/>
    </source>
</evidence>
<evidence type="ECO:0000256" key="1">
    <source>
        <dbReference type="ARBA" id="ARBA00001798"/>
    </source>
</evidence>
<proteinExistence type="inferred from homology"/>
<protein>
    <recommendedName>
        <fullName evidence="4">RBR-type E3 ubiquitin transferase</fullName>
        <ecNumber evidence="4">2.3.2.31</ecNumber>
    </recommendedName>
</protein>
<dbReference type="SUPFAM" id="SSF57850">
    <property type="entry name" value="RING/U-box"/>
    <property type="match status" value="3"/>
</dbReference>
<dbReference type="CDD" id="cd20356">
    <property type="entry name" value="Rcat_RBR_HHARI-like"/>
    <property type="match status" value="1"/>
</dbReference>
<dbReference type="EMBL" id="GL379790">
    <property type="protein sequence ID" value="EGT49648.1"/>
    <property type="molecule type" value="Genomic_DNA"/>
</dbReference>
<evidence type="ECO:0000256" key="2">
    <source>
        <dbReference type="ARBA" id="ARBA00004906"/>
    </source>
</evidence>
<dbReference type="Gene3D" id="3.30.40.10">
    <property type="entry name" value="Zinc/RING finger domain, C3HC4 (zinc finger)"/>
    <property type="match status" value="1"/>
</dbReference>
<evidence type="ECO:0000256" key="6">
    <source>
        <dbReference type="ARBA" id="ARBA00022723"/>
    </source>
</evidence>
<dbReference type="Gene3D" id="1.20.120.1750">
    <property type="match status" value="1"/>
</dbReference>
<keyword evidence="13" id="KW-1185">Reference proteome</keyword>
<dbReference type="FunFam" id="1.20.120.1750:FF:000007">
    <property type="entry name" value="RBR-type E3 ubiquitin transferase"/>
    <property type="match status" value="1"/>
</dbReference>
<evidence type="ECO:0000259" key="11">
    <source>
        <dbReference type="PROSITE" id="PS51873"/>
    </source>
</evidence>
<dbReference type="STRING" id="135651.G0MD13"/>
<evidence type="ECO:0000256" key="3">
    <source>
        <dbReference type="ARBA" id="ARBA00005884"/>
    </source>
</evidence>
<evidence type="ECO:0000256" key="4">
    <source>
        <dbReference type="ARBA" id="ARBA00012251"/>
    </source>
</evidence>
<keyword evidence="9" id="KW-0833">Ubl conjugation pathway</keyword>
<keyword evidence="6" id="KW-0479">Metal-binding</keyword>
<dbReference type="FunFam" id="3.30.40.10:FF:000019">
    <property type="entry name" value="RBR-type E3 ubiquitin transferase"/>
    <property type="match status" value="1"/>
</dbReference>
<gene>
    <name evidence="12" type="ORF">CAEBREN_10795</name>
</gene>
<dbReference type="OMA" id="CKLLMED"/>
<dbReference type="OrthoDB" id="286011at2759"/>